<evidence type="ECO:0000256" key="1">
    <source>
        <dbReference type="ARBA" id="ARBA00022993"/>
    </source>
</evidence>
<evidence type="ECO:0000256" key="2">
    <source>
        <dbReference type="ARBA" id="ARBA00038350"/>
    </source>
</evidence>
<dbReference type="PANTHER" id="PTHR14359">
    <property type="entry name" value="HOMO-OLIGOMERIC FLAVIN CONTAINING CYS DECARBOXYLASE FAMILY"/>
    <property type="match status" value="1"/>
</dbReference>
<dbReference type="SUPFAM" id="SSF52507">
    <property type="entry name" value="Homo-oligomeric flavin-containing Cys decarboxylases, HFCD"/>
    <property type="match status" value="1"/>
</dbReference>
<keyword evidence="1" id="KW-0173">Coenzyme A biosynthesis</keyword>
<keyword evidence="5" id="KW-1185">Reference proteome</keyword>
<dbReference type="EMBL" id="CP119912">
    <property type="protein sequence ID" value="WFD20243.1"/>
    <property type="molecule type" value="Genomic_DNA"/>
</dbReference>
<organism evidence="4 5">
    <name type="scientific">Malassezia caprae</name>
    <dbReference type="NCBI Taxonomy" id="1381934"/>
    <lineage>
        <taxon>Eukaryota</taxon>
        <taxon>Fungi</taxon>
        <taxon>Dikarya</taxon>
        <taxon>Basidiomycota</taxon>
        <taxon>Ustilaginomycotina</taxon>
        <taxon>Malasseziomycetes</taxon>
        <taxon>Malasseziales</taxon>
        <taxon>Malasseziaceae</taxon>
        <taxon>Malassezia</taxon>
    </lineage>
</organism>
<keyword evidence="4" id="KW-0456">Lyase</keyword>
<evidence type="ECO:0000313" key="5">
    <source>
        <dbReference type="Proteomes" id="UP001220961"/>
    </source>
</evidence>
<accession>A0AAF0IX43</accession>
<dbReference type="GO" id="GO:0004633">
    <property type="term" value="F:phosphopantothenoylcysteine decarboxylase activity"/>
    <property type="evidence" value="ECO:0007669"/>
    <property type="project" value="UniProtKB-EC"/>
</dbReference>
<dbReference type="EC" id="4.1.1.36" evidence="4"/>
<proteinExistence type="inferred from homology"/>
<dbReference type="GO" id="GO:0071513">
    <property type="term" value="C:phosphopantothenoylcysteine decarboxylase complex"/>
    <property type="evidence" value="ECO:0007669"/>
    <property type="project" value="TreeGrafter"/>
</dbReference>
<comment type="similarity">
    <text evidence="2">Belongs to the HFCD (homooligomeric flavin containing Cys decarboxylase) superfamily.</text>
</comment>
<dbReference type="InterPro" id="IPR036551">
    <property type="entry name" value="Flavin_trans-like"/>
</dbReference>
<dbReference type="GO" id="GO:0010181">
    <property type="term" value="F:FMN binding"/>
    <property type="evidence" value="ECO:0007669"/>
    <property type="project" value="TreeGrafter"/>
</dbReference>
<dbReference type="Pfam" id="PF02441">
    <property type="entry name" value="Flavoprotein"/>
    <property type="match status" value="1"/>
</dbReference>
<dbReference type="AlphaFoldDB" id="A0AAF0IX43"/>
<gene>
    <name evidence="4" type="ORF">MCAP1_002487</name>
</gene>
<evidence type="ECO:0000313" key="4">
    <source>
        <dbReference type="EMBL" id="WFD20243.1"/>
    </source>
</evidence>
<dbReference type="PANTHER" id="PTHR14359:SF6">
    <property type="entry name" value="PHOSPHOPANTOTHENOYLCYSTEINE DECARBOXYLASE"/>
    <property type="match status" value="1"/>
</dbReference>
<evidence type="ECO:0000259" key="3">
    <source>
        <dbReference type="Pfam" id="PF02441"/>
    </source>
</evidence>
<dbReference type="InterPro" id="IPR003382">
    <property type="entry name" value="Flavoprotein"/>
</dbReference>
<dbReference type="Proteomes" id="UP001220961">
    <property type="component" value="Chromosome 5"/>
</dbReference>
<dbReference type="Gene3D" id="3.40.50.1950">
    <property type="entry name" value="Flavin prenyltransferase-like"/>
    <property type="match status" value="1"/>
</dbReference>
<protein>
    <submittedName>
        <fullName evidence="4">Phosphopantothenoylcysteine decarboxylase</fullName>
        <ecNumber evidence="4">4.1.1.36</ecNumber>
    </submittedName>
</protein>
<feature type="domain" description="Flavoprotein" evidence="3">
    <location>
        <begin position="25"/>
        <end position="233"/>
    </location>
</feature>
<sequence length="239" mass="25487">MSVPTSLSSRYPALPRPPTAARPLHVVLACTGSVASVKVPDIVTGLLAYPHIHVHVVASAAALHFFDAGAVEALDTRASSFGVRELAAMNCAAGEPADRAQAVTAPRAKVWRDADEWAAWTKVGDPVLHIELRRWADVVLVAPCSADTLAKIAHGLCDNLLLSFLRALSPGTPTWVYPAMNTLMYLHPLTAQHASSLEALGYEVHGPIAKRLACGDLGMGAMLEWADIVRMVAERYGVV</sequence>
<name>A0AAF0IX43_9BASI</name>
<dbReference type="GO" id="GO:0015937">
    <property type="term" value="P:coenzyme A biosynthetic process"/>
    <property type="evidence" value="ECO:0007669"/>
    <property type="project" value="UniProtKB-KW"/>
</dbReference>
<reference evidence="4" key="1">
    <citation type="submission" date="2023-03" db="EMBL/GenBank/DDBJ databases">
        <title>Mating type loci evolution in Malassezia.</title>
        <authorList>
            <person name="Coelho M.A."/>
        </authorList>
    </citation>
    <scope>NUCLEOTIDE SEQUENCE</scope>
    <source>
        <strain evidence="4">CBS 10434</strain>
    </source>
</reference>